<evidence type="ECO:0000313" key="1">
    <source>
        <dbReference type="EMBL" id="EJF48043.1"/>
    </source>
</evidence>
<accession>J1HQY4</accession>
<organism evidence="1 2">
    <name type="scientific">Schaalia georgiae F0490</name>
    <dbReference type="NCBI Taxonomy" id="1125717"/>
    <lineage>
        <taxon>Bacteria</taxon>
        <taxon>Bacillati</taxon>
        <taxon>Actinomycetota</taxon>
        <taxon>Actinomycetes</taxon>
        <taxon>Actinomycetales</taxon>
        <taxon>Actinomycetaceae</taxon>
        <taxon>Schaalia</taxon>
    </lineage>
</organism>
<comment type="caution">
    <text evidence="1">The sequence shown here is derived from an EMBL/GenBank/DDBJ whole genome shotgun (WGS) entry which is preliminary data.</text>
</comment>
<protein>
    <submittedName>
        <fullName evidence="1">Uncharacterized protein</fullName>
    </submittedName>
</protein>
<sequence>MRYKLIFLIAPIKTNRLRKLIRFKKTRQQKRYHRQHTANSHLRTLIHILETNNKQLH</sequence>
<name>J1HQY4_9ACTO</name>
<gene>
    <name evidence="1" type="ORF">HMPREF1317_0402</name>
</gene>
<keyword evidence="2" id="KW-1185">Reference proteome</keyword>
<evidence type="ECO:0000313" key="2">
    <source>
        <dbReference type="Proteomes" id="UP000004578"/>
    </source>
</evidence>
<proteinExistence type="predicted"/>
<dbReference type="Proteomes" id="UP000004578">
    <property type="component" value="Unassembled WGS sequence"/>
</dbReference>
<reference evidence="1 2" key="1">
    <citation type="submission" date="2012-05" db="EMBL/GenBank/DDBJ databases">
        <authorList>
            <person name="Harkins D.M."/>
            <person name="Madupu R."/>
            <person name="Durkin A.S."/>
            <person name="Torralba M."/>
            <person name="Methe B."/>
            <person name="Sutton G.G."/>
            <person name="Nelson K.E."/>
        </authorList>
    </citation>
    <scope>NUCLEOTIDE SEQUENCE [LARGE SCALE GENOMIC DNA]</scope>
    <source>
        <strain evidence="1 2">F0490</strain>
    </source>
</reference>
<dbReference type="EMBL" id="AKFS01000053">
    <property type="protein sequence ID" value="EJF48043.1"/>
    <property type="molecule type" value="Genomic_DNA"/>
</dbReference>
<dbReference type="AlphaFoldDB" id="J1HQY4"/>